<evidence type="ECO:0000313" key="4">
    <source>
        <dbReference type="EMBL" id="NYG98839.1"/>
    </source>
</evidence>
<gene>
    <name evidence="4" type="ORF">BJ979_001465</name>
</gene>
<keyword evidence="2" id="KW-0472">Membrane</keyword>
<accession>A0A852YM70</accession>
<evidence type="ECO:0000256" key="1">
    <source>
        <dbReference type="SAM" id="MobiDB-lite"/>
    </source>
</evidence>
<protein>
    <submittedName>
        <fullName evidence="4">Membrane-associated phospholipid phosphatase</fullName>
    </submittedName>
</protein>
<feature type="transmembrane region" description="Helical" evidence="2">
    <location>
        <begin position="56"/>
        <end position="78"/>
    </location>
</feature>
<dbReference type="Pfam" id="PF01569">
    <property type="entry name" value="PAP2"/>
    <property type="match status" value="1"/>
</dbReference>
<feature type="transmembrane region" description="Helical" evidence="2">
    <location>
        <begin position="212"/>
        <end position="236"/>
    </location>
</feature>
<dbReference type="AlphaFoldDB" id="A0A852YM70"/>
<keyword evidence="2" id="KW-1133">Transmembrane helix</keyword>
<dbReference type="Proteomes" id="UP000553888">
    <property type="component" value="Unassembled WGS sequence"/>
</dbReference>
<dbReference type="InterPro" id="IPR000326">
    <property type="entry name" value="PAP2/HPO"/>
</dbReference>
<feature type="transmembrane region" description="Helical" evidence="2">
    <location>
        <begin position="248"/>
        <end position="267"/>
    </location>
</feature>
<keyword evidence="5" id="KW-1185">Reference proteome</keyword>
<reference evidence="4 5" key="1">
    <citation type="submission" date="2020-07" db="EMBL/GenBank/DDBJ databases">
        <title>Sequencing the genomes of 1000 actinobacteria strains.</title>
        <authorList>
            <person name="Klenk H.-P."/>
        </authorList>
    </citation>
    <scope>NUCLEOTIDE SEQUENCE [LARGE SCALE GENOMIC DNA]</scope>
    <source>
        <strain evidence="4 5">DSM 23141</strain>
    </source>
</reference>
<dbReference type="InterPro" id="IPR036938">
    <property type="entry name" value="PAP2/HPO_sf"/>
</dbReference>
<feature type="transmembrane region" description="Helical" evidence="2">
    <location>
        <begin position="125"/>
        <end position="141"/>
    </location>
</feature>
<feature type="compositionally biased region" description="Basic and acidic residues" evidence="1">
    <location>
        <begin position="317"/>
        <end position="330"/>
    </location>
</feature>
<comment type="caution">
    <text evidence="4">The sequence shown here is derived from an EMBL/GenBank/DDBJ whole genome shotgun (WGS) entry which is preliminary data.</text>
</comment>
<evidence type="ECO:0000313" key="5">
    <source>
        <dbReference type="Proteomes" id="UP000553888"/>
    </source>
</evidence>
<keyword evidence="2" id="KW-0812">Transmembrane</keyword>
<feature type="region of interest" description="Disordered" evidence="1">
    <location>
        <begin position="304"/>
        <end position="330"/>
    </location>
</feature>
<proteinExistence type="predicted"/>
<evidence type="ECO:0000259" key="3">
    <source>
        <dbReference type="SMART" id="SM00014"/>
    </source>
</evidence>
<name>A0A852YM70_9MICO</name>
<sequence length="330" mass="33029">MPDFRRSPVAARRVRQVAVAAAAAGGLAIVFVLAVQTARGQHVEQGVLDLAAYSESSALLALVSIPALVVACVVVAGIALVQRRVVGAVAGVAVIGAANVLGQALKHLLLERPNLAVDAANTFPSGHAVAVASVLFALLLVSPAPARLVLAPASALLLGAVAVQLVHLGWHRPSDVLGGVLLAASLAAIGALVPGAAPAVAPGLPRRATRTVGTALVALGGVAAIVATAAGTVRALDLTHASIVTAAYAYGMVIAPALLAPAALLWAMPVNRPGARADAARGSGRTGGIASDTRVRLRLDDRLTVDDARSGSGRPRAARDDADRSMNRAA</sequence>
<dbReference type="Gene3D" id="1.20.144.10">
    <property type="entry name" value="Phosphatidic acid phosphatase type 2/haloperoxidase"/>
    <property type="match status" value="1"/>
</dbReference>
<feature type="transmembrane region" description="Helical" evidence="2">
    <location>
        <begin position="176"/>
        <end position="200"/>
    </location>
</feature>
<organism evidence="4 5">
    <name type="scientific">Schumannella luteola</name>
    <dbReference type="NCBI Taxonomy" id="472059"/>
    <lineage>
        <taxon>Bacteria</taxon>
        <taxon>Bacillati</taxon>
        <taxon>Actinomycetota</taxon>
        <taxon>Actinomycetes</taxon>
        <taxon>Micrococcales</taxon>
        <taxon>Microbacteriaceae</taxon>
        <taxon>Schumannella</taxon>
    </lineage>
</organism>
<dbReference type="RefSeq" id="WP_179566678.1">
    <property type="nucleotide sequence ID" value="NZ_JACBZY010000001.1"/>
</dbReference>
<dbReference type="EMBL" id="JACBZY010000001">
    <property type="protein sequence ID" value="NYG98839.1"/>
    <property type="molecule type" value="Genomic_DNA"/>
</dbReference>
<dbReference type="SMART" id="SM00014">
    <property type="entry name" value="acidPPc"/>
    <property type="match status" value="1"/>
</dbReference>
<feature type="domain" description="Phosphatidic acid phosphatase type 2/haloperoxidase" evidence="3">
    <location>
        <begin position="85"/>
        <end position="191"/>
    </location>
</feature>
<feature type="transmembrane region" description="Helical" evidence="2">
    <location>
        <begin position="148"/>
        <end position="170"/>
    </location>
</feature>
<evidence type="ECO:0000256" key="2">
    <source>
        <dbReference type="SAM" id="Phobius"/>
    </source>
</evidence>
<dbReference type="SUPFAM" id="SSF48317">
    <property type="entry name" value="Acid phosphatase/Vanadium-dependent haloperoxidase"/>
    <property type="match status" value="1"/>
</dbReference>
<feature type="transmembrane region" description="Helical" evidence="2">
    <location>
        <begin position="85"/>
        <end position="105"/>
    </location>
</feature>